<evidence type="ECO:0000256" key="2">
    <source>
        <dbReference type="SAM" id="MobiDB-lite"/>
    </source>
</evidence>
<evidence type="ECO:0000313" key="4">
    <source>
        <dbReference type="EMBL" id="QEM80577.2"/>
    </source>
</evidence>
<organism evidence="4 5">
    <name type="scientific">Halomonas binhaiensis</name>
    <dbReference type="NCBI Taxonomy" id="2562282"/>
    <lineage>
        <taxon>Bacteria</taxon>
        <taxon>Pseudomonadati</taxon>
        <taxon>Pseudomonadota</taxon>
        <taxon>Gammaproteobacteria</taxon>
        <taxon>Oceanospirillales</taxon>
        <taxon>Halomonadaceae</taxon>
        <taxon>Halomonas</taxon>
    </lineage>
</organism>
<proteinExistence type="predicted"/>
<dbReference type="PANTHER" id="PTHR31005">
    <property type="entry name" value="DUF4139 DOMAIN-CONTAINING PROTEIN"/>
    <property type="match status" value="1"/>
</dbReference>
<dbReference type="RefSeq" id="WP_187775094.1">
    <property type="nucleotide sequence ID" value="NZ_CP038437.2"/>
</dbReference>
<dbReference type="Pfam" id="PF13598">
    <property type="entry name" value="DUF4139"/>
    <property type="match status" value="1"/>
</dbReference>
<dbReference type="AlphaFoldDB" id="A0A856QKY5"/>
<reference evidence="4" key="1">
    <citation type="submission" date="2021-02" db="EMBL/GenBank/DDBJ databases">
        <title>Strain Y2R2, a novel species of the genus Halomonas.</title>
        <authorList>
            <person name="Huang H."/>
        </authorList>
    </citation>
    <scope>NUCLEOTIDE SEQUENCE</scope>
    <source>
        <strain evidence="4">Y2R2</strain>
    </source>
</reference>
<keyword evidence="1" id="KW-0175">Coiled coil</keyword>
<dbReference type="PANTHER" id="PTHR31005:SF8">
    <property type="entry name" value="DUF4139 DOMAIN-CONTAINING PROTEIN"/>
    <property type="match status" value="1"/>
</dbReference>
<keyword evidence="5" id="KW-1185">Reference proteome</keyword>
<protein>
    <submittedName>
        <fullName evidence="4">DUF4139 domain-containing protein</fullName>
    </submittedName>
</protein>
<feature type="domain" description="DUF4139" evidence="3">
    <location>
        <begin position="210"/>
        <end position="492"/>
    </location>
</feature>
<evidence type="ECO:0000259" key="3">
    <source>
        <dbReference type="Pfam" id="PF13598"/>
    </source>
</evidence>
<dbReference type="InterPro" id="IPR011935">
    <property type="entry name" value="CHP02231"/>
</dbReference>
<dbReference type="InterPro" id="IPR037291">
    <property type="entry name" value="DUF4139"/>
</dbReference>
<feature type="coiled-coil region" evidence="1">
    <location>
        <begin position="569"/>
        <end position="648"/>
    </location>
</feature>
<evidence type="ECO:0000256" key="1">
    <source>
        <dbReference type="SAM" id="Coils"/>
    </source>
</evidence>
<name>A0A856QKY5_9GAMM</name>
<gene>
    <name evidence="4" type="ORF">E4T21_02680</name>
</gene>
<feature type="compositionally biased region" description="Polar residues" evidence="2">
    <location>
        <begin position="332"/>
        <end position="346"/>
    </location>
</feature>
<evidence type="ECO:0000313" key="5">
    <source>
        <dbReference type="Proteomes" id="UP000324285"/>
    </source>
</evidence>
<accession>A0A856QKY5</accession>
<dbReference type="Proteomes" id="UP000324285">
    <property type="component" value="Chromosome"/>
</dbReference>
<sequence length="660" mass="71823">MTVTLPASVLLPPAWAADTLVDSHIDSITLSRGGLAEIQRSTRVSADSKLRLEVPLAQVNDILKSLVVQDPQGSVQGMSLDGLAAVEETFRRLPFNSEQLSSLPELVATLQGIQIRASSQGRTLQGTVLGVTERPMAVQDGQLVSEPVLSLMNADGQMEVMRLGTDTAIEILDATMRERITDAARASGRGNTDQVREITIALAGDSEREVTLSYVVPAPVWKSAYRLVMDEQGSQARLQAWGVIENASGEDWNDISLTLSSGAPVTLTQRLHQRYWHQREEVPVMVGASAAPEPDDTKQVAMGASPPQLQRFSQARMAADMAVAEAAPSPRSIANSNQSADTSEGTTQANYRLPHAIDLASGQTLAVPFIDGEIPAQQVSVFQPEGGRTHPIASLQLVNDTGTSLPAGILTVYDRDNGYIGDAQLRELPDGESRMVSFAADHKVEISTRSIPEDQTQITIVDDTLHAIHTSRRVTTYTIKGAEDAPRTVIIEHPRQNGWDFSSPELDITTPTHYRLRVDVEAGRERDVVATLERHDTEVIALADIDAGSLFAWSGNAVDANTAKRLSDLAELKRQASQAQREVDEITAQIKQSESSQARVRDNLAAVPPDSELGQRYLNMLENQENRIAQLEDEQQKARTALRDRQAAIDAFIRQLPGTS</sequence>
<dbReference type="EMBL" id="CP038437">
    <property type="protein sequence ID" value="QEM80577.2"/>
    <property type="molecule type" value="Genomic_DNA"/>
</dbReference>
<dbReference type="KEGG" id="hbh:E4T21_02680"/>
<feature type="region of interest" description="Disordered" evidence="2">
    <location>
        <begin position="324"/>
        <end position="346"/>
    </location>
</feature>